<dbReference type="RefSeq" id="WP_145643565.1">
    <property type="nucleotide sequence ID" value="NZ_VIWP01000018.1"/>
</dbReference>
<dbReference type="OrthoDB" id="9771302at2"/>
<accession>A0A561Q0I4</accession>
<reference evidence="3 4" key="1">
    <citation type="submission" date="2019-06" db="EMBL/GenBank/DDBJ databases">
        <title>Sorghum-associated microbial communities from plants grown in Nebraska, USA.</title>
        <authorList>
            <person name="Schachtman D."/>
        </authorList>
    </citation>
    <scope>NUCLEOTIDE SEQUENCE [LARGE SCALE GENOMIC DNA]</scope>
    <source>
        <strain evidence="3 4">1225</strain>
    </source>
</reference>
<proteinExistence type="predicted"/>
<sequence length="248" mass="25957">MKFVIVGGTGFIGSRVVAKLVAAGHEVVAAAPSNGINTVTGEGLDEAMAGAHAVLDVTNSPTFDPQGVLDFFHKSTSNQLAAEKEAHVRHHVVLSIVGMEKLPDNAYLKGKAVQENLVEGSGVPFTIIRATQFMEYLGTIADQGGKDGESHISTGNVQVIAASDLVDAIVDVLTGDAANGVIQIAGPEREPMSDVVARYLKAKGDTRKVVADADAIYFGSRLETNTLVPEGKARLGHTTLSEWIANGV</sequence>
<dbReference type="AlphaFoldDB" id="A0A561Q0I4"/>
<feature type="domain" description="NAD(P)-binding" evidence="2">
    <location>
        <begin position="7"/>
        <end position="173"/>
    </location>
</feature>
<name>A0A561Q0I4_9HYPH</name>
<organism evidence="3 4">
    <name type="scientific">Neorhizobium alkalisoli</name>
    <dbReference type="NCBI Taxonomy" id="528178"/>
    <lineage>
        <taxon>Bacteria</taxon>
        <taxon>Pseudomonadati</taxon>
        <taxon>Pseudomonadota</taxon>
        <taxon>Alphaproteobacteria</taxon>
        <taxon>Hyphomicrobiales</taxon>
        <taxon>Rhizobiaceae</taxon>
        <taxon>Rhizobium/Agrobacterium group</taxon>
        <taxon>Neorhizobium</taxon>
    </lineage>
</organism>
<keyword evidence="4" id="KW-1185">Reference proteome</keyword>
<protein>
    <submittedName>
        <fullName evidence="3">Uncharacterized protein YbjT (DUF2867 family)</fullName>
    </submittedName>
</protein>
<dbReference type="SUPFAM" id="SSF51735">
    <property type="entry name" value="NAD(P)-binding Rossmann-fold domains"/>
    <property type="match status" value="1"/>
</dbReference>
<dbReference type="Gene3D" id="3.40.50.720">
    <property type="entry name" value="NAD(P)-binding Rossmann-like Domain"/>
    <property type="match status" value="1"/>
</dbReference>
<comment type="caution">
    <text evidence="3">The sequence shown here is derived from an EMBL/GenBank/DDBJ whole genome shotgun (WGS) entry which is preliminary data.</text>
</comment>
<dbReference type="Pfam" id="PF13460">
    <property type="entry name" value="NAD_binding_10"/>
    <property type="match status" value="1"/>
</dbReference>
<dbReference type="PANTHER" id="PTHR42748:SF3">
    <property type="entry name" value="BLL4366 PROTEIN"/>
    <property type="match status" value="1"/>
</dbReference>
<keyword evidence="1" id="KW-0521">NADP</keyword>
<evidence type="ECO:0000313" key="4">
    <source>
        <dbReference type="Proteomes" id="UP000320653"/>
    </source>
</evidence>
<dbReference type="PANTHER" id="PTHR42748">
    <property type="entry name" value="NITROGEN METABOLITE REPRESSION PROTEIN NMRA FAMILY MEMBER"/>
    <property type="match status" value="1"/>
</dbReference>
<evidence type="ECO:0000259" key="2">
    <source>
        <dbReference type="Pfam" id="PF13460"/>
    </source>
</evidence>
<gene>
    <name evidence="3" type="ORF">FHW37_11829</name>
</gene>
<dbReference type="Proteomes" id="UP000320653">
    <property type="component" value="Unassembled WGS sequence"/>
</dbReference>
<dbReference type="InterPro" id="IPR051164">
    <property type="entry name" value="NmrA-like_oxidored"/>
</dbReference>
<evidence type="ECO:0000313" key="3">
    <source>
        <dbReference type="EMBL" id="TWF43877.1"/>
    </source>
</evidence>
<dbReference type="InterPro" id="IPR036291">
    <property type="entry name" value="NAD(P)-bd_dom_sf"/>
</dbReference>
<dbReference type="InterPro" id="IPR016040">
    <property type="entry name" value="NAD(P)-bd_dom"/>
</dbReference>
<dbReference type="EMBL" id="VIWP01000018">
    <property type="protein sequence ID" value="TWF43877.1"/>
    <property type="molecule type" value="Genomic_DNA"/>
</dbReference>
<evidence type="ECO:0000256" key="1">
    <source>
        <dbReference type="ARBA" id="ARBA00022857"/>
    </source>
</evidence>